<organism evidence="2 3">
    <name type="scientific">Chryseobacterium oryzae</name>
    <dbReference type="NCBI Taxonomy" id="2929799"/>
    <lineage>
        <taxon>Bacteria</taxon>
        <taxon>Pseudomonadati</taxon>
        <taxon>Bacteroidota</taxon>
        <taxon>Flavobacteriia</taxon>
        <taxon>Flavobacteriales</taxon>
        <taxon>Weeksellaceae</taxon>
        <taxon>Chryseobacterium group</taxon>
        <taxon>Chryseobacterium</taxon>
    </lineage>
</organism>
<proteinExistence type="predicted"/>
<evidence type="ECO:0000313" key="2">
    <source>
        <dbReference type="EMBL" id="UOE39300.1"/>
    </source>
</evidence>
<name>A0ABY4BJR0_9FLAO</name>
<protein>
    <submittedName>
        <fullName evidence="2">Uncharacterized protein</fullName>
    </submittedName>
</protein>
<evidence type="ECO:0000256" key="1">
    <source>
        <dbReference type="SAM" id="MobiDB-lite"/>
    </source>
</evidence>
<dbReference type="RefSeq" id="WP_243577464.1">
    <property type="nucleotide sequence ID" value="NZ_CP094529.1"/>
</dbReference>
<dbReference type="Proteomes" id="UP000831068">
    <property type="component" value="Chromosome"/>
</dbReference>
<sequence length="195" mass="22200">MKPKKVPGVPSQLKGSSHDTETKKFLDNSELLNSEFQRIQKKFLDINSWSEYFEKGLPKFELHNSDGTPVQRSPQIGDYMKILLNTHSPKNYIWVRIDMIDYTNPDSLMIQIRPSTVPGQQFAGRIVHFFSSTSTSTFILSKGKDYIKAAVYVRNETANSNANFINSIKNIFISLSSKLGSSKINWKNFTDGILK</sequence>
<keyword evidence="3" id="KW-1185">Reference proteome</keyword>
<accession>A0ABY4BJR0</accession>
<reference evidence="2 3" key="1">
    <citation type="submission" date="2022-03" db="EMBL/GenBank/DDBJ databases">
        <title>Chryseobacterium sp. isolated from the Andong Sikhe.</title>
        <authorList>
            <person name="Won M."/>
            <person name="Kim S.-J."/>
            <person name="Kwon S.-W."/>
        </authorList>
    </citation>
    <scope>NUCLEOTIDE SEQUENCE [LARGE SCALE GENOMIC DNA]</scope>
    <source>
        <strain evidence="2 3">ADR-1</strain>
    </source>
</reference>
<dbReference type="EMBL" id="CP094529">
    <property type="protein sequence ID" value="UOE39300.1"/>
    <property type="molecule type" value="Genomic_DNA"/>
</dbReference>
<gene>
    <name evidence="2" type="ORF">MTP08_05875</name>
</gene>
<evidence type="ECO:0000313" key="3">
    <source>
        <dbReference type="Proteomes" id="UP000831068"/>
    </source>
</evidence>
<feature type="region of interest" description="Disordered" evidence="1">
    <location>
        <begin position="1"/>
        <end position="21"/>
    </location>
</feature>